<comment type="caution">
    <text evidence="11">The sequence shown here is derived from an EMBL/GenBank/DDBJ whole genome shotgun (WGS) entry which is preliminary data.</text>
</comment>
<evidence type="ECO:0000313" key="12">
    <source>
        <dbReference type="Proteomes" id="UP001432027"/>
    </source>
</evidence>
<keyword evidence="6" id="KW-0804">Transcription</keyword>
<dbReference type="PROSITE" id="PS51030">
    <property type="entry name" value="NUCLEAR_REC_DBD_2"/>
    <property type="match status" value="1"/>
</dbReference>
<keyword evidence="1" id="KW-0479">Metal-binding</keyword>
<dbReference type="PRINTS" id="PR00047">
    <property type="entry name" value="STROIDFINGER"/>
</dbReference>
<dbReference type="Gene3D" id="3.30.50.10">
    <property type="entry name" value="Erythroid Transcription Factor GATA-1, subunit A"/>
    <property type="match status" value="1"/>
</dbReference>
<evidence type="ECO:0000256" key="3">
    <source>
        <dbReference type="ARBA" id="ARBA00022833"/>
    </source>
</evidence>
<dbReference type="Proteomes" id="UP001432027">
    <property type="component" value="Unassembled WGS sequence"/>
</dbReference>
<dbReference type="GO" id="GO:0003700">
    <property type="term" value="F:DNA-binding transcription factor activity"/>
    <property type="evidence" value="ECO:0007669"/>
    <property type="project" value="InterPro"/>
</dbReference>
<feature type="domain" description="Nuclear receptor" evidence="9">
    <location>
        <begin position="28"/>
        <end position="104"/>
    </location>
</feature>
<protein>
    <recommendedName>
        <fullName evidence="9">Nuclear receptor domain-containing protein</fullName>
    </recommendedName>
</protein>
<keyword evidence="2" id="KW-0863">Zinc-finger</keyword>
<keyword evidence="12" id="KW-1185">Reference proteome</keyword>
<evidence type="ECO:0000256" key="1">
    <source>
        <dbReference type="ARBA" id="ARBA00022723"/>
    </source>
</evidence>
<keyword evidence="8" id="KW-0539">Nucleus</keyword>
<evidence type="ECO:0000256" key="6">
    <source>
        <dbReference type="ARBA" id="ARBA00023163"/>
    </source>
</evidence>
<evidence type="ECO:0000256" key="8">
    <source>
        <dbReference type="ARBA" id="ARBA00023242"/>
    </source>
</evidence>
<dbReference type="GO" id="GO:0005634">
    <property type="term" value="C:nucleus"/>
    <property type="evidence" value="ECO:0007669"/>
    <property type="project" value="TreeGrafter"/>
</dbReference>
<gene>
    <name evidence="10" type="ORF">PENTCL1PPCAC_414</name>
    <name evidence="11" type="ORF">PENTCL1PPCAC_415</name>
</gene>
<dbReference type="AlphaFoldDB" id="A0AAV5SDK7"/>
<dbReference type="SMART" id="SM00399">
    <property type="entry name" value="ZnF_C4"/>
    <property type="match status" value="1"/>
</dbReference>
<organism evidence="11 12">
    <name type="scientific">Pristionchus entomophagus</name>
    <dbReference type="NCBI Taxonomy" id="358040"/>
    <lineage>
        <taxon>Eukaryota</taxon>
        <taxon>Metazoa</taxon>
        <taxon>Ecdysozoa</taxon>
        <taxon>Nematoda</taxon>
        <taxon>Chromadorea</taxon>
        <taxon>Rhabditida</taxon>
        <taxon>Rhabditina</taxon>
        <taxon>Diplogasteromorpha</taxon>
        <taxon>Diplogasteroidea</taxon>
        <taxon>Neodiplogasteridae</taxon>
        <taxon>Pristionchus</taxon>
    </lineage>
</organism>
<name>A0AAV5SDK7_9BILA</name>
<dbReference type="GO" id="GO:0008270">
    <property type="term" value="F:zinc ion binding"/>
    <property type="evidence" value="ECO:0007669"/>
    <property type="project" value="UniProtKB-KW"/>
</dbReference>
<evidence type="ECO:0000256" key="5">
    <source>
        <dbReference type="ARBA" id="ARBA00023125"/>
    </source>
</evidence>
<evidence type="ECO:0000256" key="2">
    <source>
        <dbReference type="ARBA" id="ARBA00022771"/>
    </source>
</evidence>
<dbReference type="InterPro" id="IPR035500">
    <property type="entry name" value="NHR-like_dom_sf"/>
</dbReference>
<dbReference type="PANTHER" id="PTHR46011:SF6">
    <property type="entry name" value="HIGH ZINC ACTIVATED NUCLEAR RECEPTOR PROTEIN"/>
    <property type="match status" value="1"/>
</dbReference>
<keyword evidence="3" id="KW-0862">Zinc</keyword>
<proteinExistence type="predicted"/>
<dbReference type="InterPro" id="IPR001628">
    <property type="entry name" value="Znf_hrmn_rcpt"/>
</dbReference>
<dbReference type="PANTHER" id="PTHR46011">
    <property type="entry name" value="NUCLEAR HORMONE RECEPTOR FAMILY MEMBER NHR-86-RELATED"/>
    <property type="match status" value="1"/>
</dbReference>
<dbReference type="EMBL" id="BTSX01000001">
    <property type="protein sequence ID" value="GMS78239.1"/>
    <property type="molecule type" value="Genomic_DNA"/>
</dbReference>
<dbReference type="SUPFAM" id="SSF48508">
    <property type="entry name" value="Nuclear receptor ligand-binding domain"/>
    <property type="match status" value="1"/>
</dbReference>
<dbReference type="InterPro" id="IPR013088">
    <property type="entry name" value="Znf_NHR/GATA"/>
</dbReference>
<sequence>TLPAAFRHFPPVVFVFFKAFLMTDDHTSGICLICSTPNTVIHFGIDACRACTAFFKRAKLSGRRFPCRRGDHECNVQRADGTMCKGCRQDKCIAIGMKYDGPMRKYNPKCEDGESSPSSTLGDESLLSRIRSEYMACIKRRRRQEQEIVSTHNLTRLPDLTEDVYLANKTAALACFNLTVVDSWRYFIAIFPWVDSLAIDDQREFFRHCIPQFVMVDSFCHTKKLFGGINKYSMCSILLCFGEEQENREELIESVRAYSHEQMSLVVPSFEKADICDSEKYALLVLLLCEADLSDDFSE</sequence>
<accession>A0AAV5SDK7</accession>
<evidence type="ECO:0000313" key="10">
    <source>
        <dbReference type="EMBL" id="GMS78239.1"/>
    </source>
</evidence>
<evidence type="ECO:0000313" key="11">
    <source>
        <dbReference type="EMBL" id="GMS78240.1"/>
    </source>
</evidence>
<dbReference type="SUPFAM" id="SSF57716">
    <property type="entry name" value="Glucocorticoid receptor-like (DNA-binding domain)"/>
    <property type="match status" value="1"/>
</dbReference>
<keyword evidence="4" id="KW-0805">Transcription regulation</keyword>
<reference evidence="11" key="1">
    <citation type="submission" date="2023-10" db="EMBL/GenBank/DDBJ databases">
        <title>Genome assembly of Pristionchus species.</title>
        <authorList>
            <person name="Yoshida K."/>
            <person name="Sommer R.J."/>
        </authorList>
    </citation>
    <scope>NUCLEOTIDE SEQUENCE</scope>
    <source>
        <strain evidence="11">RS0144</strain>
    </source>
</reference>
<keyword evidence="5" id="KW-0238">DNA-binding</keyword>
<dbReference type="GO" id="GO:0043565">
    <property type="term" value="F:sequence-specific DNA binding"/>
    <property type="evidence" value="ECO:0007669"/>
    <property type="project" value="InterPro"/>
</dbReference>
<keyword evidence="7" id="KW-0675">Receptor</keyword>
<dbReference type="PROSITE" id="PS00031">
    <property type="entry name" value="NUCLEAR_REC_DBD_1"/>
    <property type="match status" value="1"/>
</dbReference>
<evidence type="ECO:0000256" key="4">
    <source>
        <dbReference type="ARBA" id="ARBA00023015"/>
    </source>
</evidence>
<evidence type="ECO:0000256" key="7">
    <source>
        <dbReference type="ARBA" id="ARBA00023170"/>
    </source>
</evidence>
<dbReference type="Pfam" id="PF00105">
    <property type="entry name" value="zf-C4"/>
    <property type="match status" value="1"/>
</dbReference>
<feature type="non-terminal residue" evidence="11">
    <location>
        <position position="1"/>
    </location>
</feature>
<evidence type="ECO:0000259" key="9">
    <source>
        <dbReference type="PROSITE" id="PS51030"/>
    </source>
</evidence>
<dbReference type="EMBL" id="BTSX01000001">
    <property type="protein sequence ID" value="GMS78240.1"/>
    <property type="molecule type" value="Genomic_DNA"/>
</dbReference>